<dbReference type="Pfam" id="PF24652">
    <property type="entry name" value="CEP76_C"/>
    <property type="match status" value="1"/>
</dbReference>
<dbReference type="InterPro" id="IPR052299">
    <property type="entry name" value="CEP76"/>
</dbReference>
<feature type="region of interest" description="Disordered" evidence="1">
    <location>
        <begin position="47"/>
        <end position="68"/>
    </location>
</feature>
<keyword evidence="4" id="KW-1185">Reference proteome</keyword>
<evidence type="ECO:0000313" key="3">
    <source>
        <dbReference type="EMBL" id="KAK8870687.1"/>
    </source>
</evidence>
<reference evidence="3 4" key="1">
    <citation type="submission" date="2024-04" db="EMBL/GenBank/DDBJ databases">
        <title>Tritrichomonas musculus Genome.</title>
        <authorList>
            <person name="Alves-Ferreira E."/>
            <person name="Grigg M."/>
            <person name="Lorenzi H."/>
            <person name="Galac M."/>
        </authorList>
    </citation>
    <scope>NUCLEOTIDE SEQUENCE [LARGE SCALE GENOMIC DNA]</scope>
    <source>
        <strain evidence="3 4">EAF2021</strain>
    </source>
</reference>
<dbReference type="PANTHER" id="PTHR46436">
    <property type="entry name" value="CENTROSOMAL PROTEIN OF 76 KDA"/>
    <property type="match status" value="1"/>
</dbReference>
<dbReference type="PANTHER" id="PTHR46436:SF1">
    <property type="entry name" value="CENTROSOMAL PROTEIN OF 76 KDA"/>
    <property type="match status" value="1"/>
</dbReference>
<feature type="domain" description="Centrosomal protein of 76 kDa C-terminal" evidence="2">
    <location>
        <begin position="429"/>
        <end position="559"/>
    </location>
</feature>
<evidence type="ECO:0000256" key="1">
    <source>
        <dbReference type="SAM" id="MobiDB-lite"/>
    </source>
</evidence>
<proteinExistence type="predicted"/>
<organism evidence="3 4">
    <name type="scientific">Tritrichomonas musculus</name>
    <dbReference type="NCBI Taxonomy" id="1915356"/>
    <lineage>
        <taxon>Eukaryota</taxon>
        <taxon>Metamonada</taxon>
        <taxon>Parabasalia</taxon>
        <taxon>Tritrichomonadida</taxon>
        <taxon>Tritrichomonadidae</taxon>
        <taxon>Tritrichomonas</taxon>
    </lineage>
</organism>
<evidence type="ECO:0000313" key="4">
    <source>
        <dbReference type="Proteomes" id="UP001470230"/>
    </source>
</evidence>
<evidence type="ECO:0000259" key="2">
    <source>
        <dbReference type="Pfam" id="PF24652"/>
    </source>
</evidence>
<dbReference type="EMBL" id="JAPFFF010000014">
    <property type="protein sequence ID" value="KAK8870687.1"/>
    <property type="molecule type" value="Genomic_DNA"/>
</dbReference>
<protein>
    <submittedName>
        <fullName evidence="3">Centrosomal protein of 76 kDa</fullName>
    </submittedName>
</protein>
<gene>
    <name evidence="3" type="ORF">M9Y10_008574</name>
</gene>
<sequence length="569" mass="63959">MELQCNVDGESKLRIRKFFEKQDAREYVRAFVSKQLTAGKMEETPQMPSLFKPTIKPKLNSNASNDSTDDDTILVPSLRIELSKGQAFSEFEGFNTKATLCFDIDVFGKRHRFDGITACLCPTLGKVITAPLPDKLETLPKYDRPIRIVVSTTSPEISFVGLATYEWRKILNEGHVEGQIDVIGLQNEIVGVINYDIKLKGITKEINYPMFREVLELQLKQEGIDSVDSERQFVLELRSWWRELTQLINDKNFVINANEIGTGKTSVFSFITPINSRELITPGHCLRYVYLLNDLKAPINASFIPNWAAIASRCAGEREKLNILVSLLRGFGLRAFVVVARPRCFAVSLSSSTICFDVKNGKFSSSIPKGIENILYIYNDESLLANLNPNAEIDWDIDNPLRWKELKAPKQFLYTLPPTIKCDCGDFNEEKLESSVKSIIEAHRQSVGLKTRWNTELQPLMLPILDSYEHEKLLGTTLGVHAMSSQAIQSKIKPYHAIRAAPTSTNSTNPGIVFKALTRARSGLDIMGSRDDDASFVLLIKCYKYPSGVVSTWALLAIDSVTPLYNAKK</sequence>
<dbReference type="InterPro" id="IPR056288">
    <property type="entry name" value="CEP76_C"/>
</dbReference>
<accession>A0ABR2IYG9</accession>
<comment type="caution">
    <text evidence="3">The sequence shown here is derived from an EMBL/GenBank/DDBJ whole genome shotgun (WGS) entry which is preliminary data.</text>
</comment>
<dbReference type="Proteomes" id="UP001470230">
    <property type="component" value="Unassembled WGS sequence"/>
</dbReference>
<name>A0ABR2IYG9_9EUKA</name>